<protein>
    <submittedName>
        <fullName evidence="1">Uncharacterized protein</fullName>
    </submittedName>
</protein>
<reference evidence="1 2" key="1">
    <citation type="submission" date="2018-06" db="EMBL/GenBank/DDBJ databases">
        <title>Complete genome sequencing of Azospirillum sp. M2T2B2.</title>
        <authorList>
            <person name="Heo J."/>
            <person name="Kim S.-J."/>
            <person name="Kwon S.-W."/>
            <person name="Anandham R."/>
        </authorList>
    </citation>
    <scope>NUCLEOTIDE SEQUENCE [LARGE SCALE GENOMIC DNA]</scope>
    <source>
        <strain evidence="1 2">M2T2B2</strain>
        <plasmid evidence="1 2">unnamed7</plasmid>
    </source>
</reference>
<keyword evidence="1" id="KW-0614">Plasmid</keyword>
<dbReference type="InterPro" id="IPR011256">
    <property type="entry name" value="Reg_factor_effector_dom_sf"/>
</dbReference>
<proteinExistence type="predicted"/>
<gene>
    <name evidence="1" type="ORF">DM194_18115</name>
</gene>
<dbReference type="Gene3D" id="3.20.80.10">
    <property type="entry name" value="Regulatory factor, effector binding domain"/>
    <property type="match status" value="1"/>
</dbReference>
<dbReference type="OrthoDB" id="7947361at2"/>
<dbReference type="Proteomes" id="UP000249605">
    <property type="component" value="Plasmid unnamed7"/>
</dbReference>
<dbReference type="SUPFAM" id="SSF55136">
    <property type="entry name" value="Probable bacterial effector-binding domain"/>
    <property type="match status" value="1"/>
</dbReference>
<organism evidence="1 2">
    <name type="scientific">Azospirillum ramasamyi</name>
    <dbReference type="NCBI Taxonomy" id="682998"/>
    <lineage>
        <taxon>Bacteria</taxon>
        <taxon>Pseudomonadati</taxon>
        <taxon>Pseudomonadota</taxon>
        <taxon>Alphaproteobacteria</taxon>
        <taxon>Rhodospirillales</taxon>
        <taxon>Azospirillaceae</taxon>
        <taxon>Azospirillum</taxon>
    </lineage>
</organism>
<keyword evidence="2" id="KW-1185">Reference proteome</keyword>
<geneLocation type="plasmid" evidence="1 2">
    <name>unnamed7</name>
</geneLocation>
<sequence length="147" mass="15388">MIETVSYPELTAIGFMVEASPEDLPAAVSAAWERLFAADSGATSFAAVSLPEENGLRRELVGFLAAKATEIPPGMVRVDLAAGRYLRLIHDGPVSAIPDGFARLHAHAAANGMKVSGIALDFGHRPGLPDGRHELHLALSAQLPALG</sequence>
<evidence type="ECO:0000313" key="2">
    <source>
        <dbReference type="Proteomes" id="UP000249605"/>
    </source>
</evidence>
<dbReference type="EMBL" id="CP029831">
    <property type="protein sequence ID" value="AWU96224.1"/>
    <property type="molecule type" value="Genomic_DNA"/>
</dbReference>
<dbReference type="AlphaFoldDB" id="A0A2U9S9P8"/>
<evidence type="ECO:0000313" key="1">
    <source>
        <dbReference type="EMBL" id="AWU96224.1"/>
    </source>
</evidence>
<accession>A0A2U9S9P8</accession>
<dbReference type="KEGG" id="azm:DM194_18115"/>
<dbReference type="RefSeq" id="WP_111068967.1">
    <property type="nucleotide sequence ID" value="NZ_CP029831.1"/>
</dbReference>
<name>A0A2U9S9P8_9PROT</name>